<dbReference type="Pfam" id="PF04237">
    <property type="entry name" value="YjbR"/>
    <property type="match status" value="1"/>
</dbReference>
<proteinExistence type="predicted"/>
<dbReference type="InterPro" id="IPR038056">
    <property type="entry name" value="YjbR-like_sf"/>
</dbReference>
<accession>A0A4V2PHG5</accession>
<dbReference type="RefSeq" id="WP_132429457.1">
    <property type="nucleotide sequence ID" value="NZ_SMFZ01000002.1"/>
</dbReference>
<keyword evidence="2" id="KW-1185">Reference proteome</keyword>
<dbReference type="Gene3D" id="3.90.1150.30">
    <property type="match status" value="1"/>
</dbReference>
<comment type="caution">
    <text evidence="1">The sequence shown here is derived from an EMBL/GenBank/DDBJ whole genome shotgun (WGS) entry which is preliminary data.</text>
</comment>
<gene>
    <name evidence="1" type="ORF">EV378_4577</name>
</gene>
<reference evidence="1 2" key="1">
    <citation type="submission" date="2019-03" db="EMBL/GenBank/DDBJ databases">
        <title>Sequencing the genomes of 1000 actinobacteria strains.</title>
        <authorList>
            <person name="Klenk H.-P."/>
        </authorList>
    </citation>
    <scope>NUCLEOTIDE SEQUENCE [LARGE SCALE GENOMIC DNA]</scope>
    <source>
        <strain evidence="1 2">DSM 44969</strain>
    </source>
</reference>
<dbReference type="Proteomes" id="UP000295560">
    <property type="component" value="Unassembled WGS sequence"/>
</dbReference>
<organism evidence="1 2">
    <name type="scientific">Pseudonocardia endophytica</name>
    <dbReference type="NCBI Taxonomy" id="401976"/>
    <lineage>
        <taxon>Bacteria</taxon>
        <taxon>Bacillati</taxon>
        <taxon>Actinomycetota</taxon>
        <taxon>Actinomycetes</taxon>
        <taxon>Pseudonocardiales</taxon>
        <taxon>Pseudonocardiaceae</taxon>
        <taxon>Pseudonocardia</taxon>
    </lineage>
</organism>
<protein>
    <submittedName>
        <fullName evidence="1">YjbR protein</fullName>
    </submittedName>
</protein>
<dbReference type="AlphaFoldDB" id="A0A4V2PHG5"/>
<dbReference type="EMBL" id="SMFZ01000002">
    <property type="protein sequence ID" value="TCK20616.1"/>
    <property type="molecule type" value="Genomic_DNA"/>
</dbReference>
<dbReference type="SUPFAM" id="SSF142906">
    <property type="entry name" value="YjbR-like"/>
    <property type="match status" value="1"/>
</dbReference>
<dbReference type="OrthoDB" id="8479417at2"/>
<name>A0A4V2PHG5_PSEEN</name>
<dbReference type="InterPro" id="IPR058532">
    <property type="entry name" value="YjbR/MT2646/Rv2570-like"/>
</dbReference>
<sequence length="122" mass="13228">MPAAALTRVRALCLALPSVTEAPTHGAPTWFAGGRRSFAKYVDPAEHHVDEETGPALWAAAPPGARHQLVAADPERFFAPRFGGSAWVGVRLAHPDWAEVAEILEDAYRQVAQRHLVERIGS</sequence>
<evidence type="ECO:0000313" key="2">
    <source>
        <dbReference type="Proteomes" id="UP000295560"/>
    </source>
</evidence>
<evidence type="ECO:0000313" key="1">
    <source>
        <dbReference type="EMBL" id="TCK20616.1"/>
    </source>
</evidence>